<reference evidence="1 2" key="1">
    <citation type="submission" date="2023-03" db="EMBL/GenBank/DDBJ databases">
        <title>High recombination rates correlate with genetic variation in Cardiocondyla obscurior ants.</title>
        <authorList>
            <person name="Errbii M."/>
        </authorList>
    </citation>
    <scope>NUCLEOTIDE SEQUENCE [LARGE SCALE GENOMIC DNA]</scope>
    <source>
        <strain evidence="1">Alpha-2009</strain>
        <tissue evidence="1">Whole body</tissue>
    </source>
</reference>
<evidence type="ECO:0000313" key="1">
    <source>
        <dbReference type="EMBL" id="KAL0105607.1"/>
    </source>
</evidence>
<comment type="caution">
    <text evidence="1">The sequence shown here is derived from an EMBL/GenBank/DDBJ whole genome shotgun (WGS) entry which is preliminary data.</text>
</comment>
<evidence type="ECO:0000313" key="2">
    <source>
        <dbReference type="Proteomes" id="UP001430953"/>
    </source>
</evidence>
<proteinExistence type="predicted"/>
<dbReference type="AlphaFoldDB" id="A0AAW2EUQ1"/>
<dbReference type="Proteomes" id="UP001430953">
    <property type="component" value="Unassembled WGS sequence"/>
</dbReference>
<organism evidence="1 2">
    <name type="scientific">Cardiocondyla obscurior</name>
    <dbReference type="NCBI Taxonomy" id="286306"/>
    <lineage>
        <taxon>Eukaryota</taxon>
        <taxon>Metazoa</taxon>
        <taxon>Ecdysozoa</taxon>
        <taxon>Arthropoda</taxon>
        <taxon>Hexapoda</taxon>
        <taxon>Insecta</taxon>
        <taxon>Pterygota</taxon>
        <taxon>Neoptera</taxon>
        <taxon>Endopterygota</taxon>
        <taxon>Hymenoptera</taxon>
        <taxon>Apocrita</taxon>
        <taxon>Aculeata</taxon>
        <taxon>Formicoidea</taxon>
        <taxon>Formicidae</taxon>
        <taxon>Myrmicinae</taxon>
        <taxon>Cardiocondyla</taxon>
    </lineage>
</organism>
<gene>
    <name evidence="1" type="ORF">PUN28_015833</name>
</gene>
<accession>A0AAW2EUQ1</accession>
<dbReference type="EMBL" id="JADYXP020000018">
    <property type="protein sequence ID" value="KAL0105607.1"/>
    <property type="molecule type" value="Genomic_DNA"/>
</dbReference>
<sequence length="99" mass="11296">MSVSLGKVRKYSLVPYLDRCPEYHGTYKVYSSEVSLQNYVSFVGLMYSRQLRARDSLTKEKKREIEDAENENLSKVAILSRPSSILSSIVLRGNSRECA</sequence>
<protein>
    <submittedName>
        <fullName evidence="1">Uncharacterized protein</fullName>
    </submittedName>
</protein>
<keyword evidence="2" id="KW-1185">Reference proteome</keyword>
<name>A0AAW2EUQ1_9HYME</name>